<dbReference type="AlphaFoldDB" id="A0A2K9PPC4"/>
<evidence type="ECO:0000259" key="8">
    <source>
        <dbReference type="Pfam" id="PF07715"/>
    </source>
</evidence>
<protein>
    <recommendedName>
        <fullName evidence="8">TonB-dependent receptor plug domain-containing protein</fullName>
    </recommendedName>
</protein>
<dbReference type="Gene3D" id="2.170.130.10">
    <property type="entry name" value="TonB-dependent receptor, plug domain"/>
    <property type="match status" value="1"/>
</dbReference>
<dbReference type="InterPro" id="IPR023997">
    <property type="entry name" value="TonB-dep_OMP_SusC/RagA_CS"/>
</dbReference>
<gene>
    <name evidence="9" type="ORF">C1H87_09505</name>
</gene>
<dbReference type="InterPro" id="IPR036942">
    <property type="entry name" value="Beta-barrel_TonB_sf"/>
</dbReference>
<evidence type="ECO:0000256" key="4">
    <source>
        <dbReference type="ARBA" id="ARBA00022692"/>
    </source>
</evidence>
<accession>A0A2K9PPC4</accession>
<dbReference type="KEGG" id="fek:C1H87_09505"/>
<dbReference type="InterPro" id="IPR012910">
    <property type="entry name" value="Plug_dom"/>
</dbReference>
<organism evidence="9 10">
    <name type="scientific">Flavivirga eckloniae</name>
    <dbReference type="NCBI Taxonomy" id="1803846"/>
    <lineage>
        <taxon>Bacteria</taxon>
        <taxon>Pseudomonadati</taxon>
        <taxon>Bacteroidota</taxon>
        <taxon>Flavobacteriia</taxon>
        <taxon>Flavobacteriales</taxon>
        <taxon>Flavobacteriaceae</taxon>
        <taxon>Flavivirga</taxon>
    </lineage>
</organism>
<name>A0A2K9PPC4_9FLAO</name>
<keyword evidence="6 7" id="KW-0998">Cell outer membrane</keyword>
<keyword evidence="2 7" id="KW-0813">Transport</keyword>
<reference evidence="9 10" key="1">
    <citation type="submission" date="2018-01" db="EMBL/GenBank/DDBJ databases">
        <title>Complete genome sequence of Flavivirga eckloniae ECD14 isolated from seaweed Ecklonia cava.</title>
        <authorList>
            <person name="Lee J.H."/>
            <person name="Baik K.S."/>
            <person name="Seong C.N."/>
        </authorList>
    </citation>
    <scope>NUCLEOTIDE SEQUENCE [LARGE SCALE GENOMIC DNA]</scope>
    <source>
        <strain evidence="9 10">ECD14</strain>
    </source>
</reference>
<keyword evidence="10" id="KW-1185">Reference proteome</keyword>
<dbReference type="GO" id="GO:0009279">
    <property type="term" value="C:cell outer membrane"/>
    <property type="evidence" value="ECO:0007669"/>
    <property type="project" value="UniProtKB-SubCell"/>
</dbReference>
<evidence type="ECO:0000313" key="10">
    <source>
        <dbReference type="Proteomes" id="UP000235826"/>
    </source>
</evidence>
<dbReference type="InterPro" id="IPR008969">
    <property type="entry name" value="CarboxyPept-like_regulatory"/>
</dbReference>
<dbReference type="InterPro" id="IPR037066">
    <property type="entry name" value="Plug_dom_sf"/>
</dbReference>
<evidence type="ECO:0000256" key="6">
    <source>
        <dbReference type="ARBA" id="ARBA00023237"/>
    </source>
</evidence>
<sequence length="1164" mass="128209">MKIKLTNVFDFYSQRFFKAIMRIFVFLLCTTVFSLSPKTGFSQDAQIIINSDKIISVEQIFELIKEQTDYKFIYSYNLIKNAPPISLKKGVIRAGTLLEKGLSAIHCTYEFTDNTVIVKKKKRTVIQETITIKGSVKNDSGDFLPGVSLYVTGLDPSTGDTANATFIRGTTTDFDGTFSLEVEVGYFVTVTALGYKSIYQKITADQTTYNFTLQTSNQLDEVLVVGYGTTRKEDLTGSVGSVKSEELKQIVTQSFDQALVGQVAGLHIQTTGGAPGGSKTIVNIRGLSQISGDNQPLYIVDGVPFVTSPVTNDGFINSVSTENPLIAIDPSNIERIDILKDASSTAIYGSRAANGVIIVTTKRGKKNQAPRISYNVSTTIQNIARRNDLLNAAEHRELVTNLAQESRDNFLFYSFTDEVLDDPNFFGNADTDWQDVITNENAAWVRHNLNISGGSENVAYSLSLGTASQDGVFIESNFKRYTLGSNVDIDVTDRLKLGVSVNYNHSVNRSKDFDSYENVFNYTPDQSPFDENGNFSIQDRFLTFGNDKPFTLLGEGNQTRNRAVSHNIFGSVYGELKLADGLKFRSSINVSRNESNTNSFNTTDSERVIQNAADFSPRPGAILALSNVESTTTTFTNRLNYTKTISDIHRIDAVAGISWDASKRNGIEESYRGFPDDYILIAPSNAEFNDFRNDGSIEQGLNSIFGRVNYVYDDRYLATFTIRRDGSSQFGPGNQYGVFPSGALAWNIHNESFLENSKTINQLKVRTSLGKTGNDNTANFAYLALYNSTGFGGSIYNGIVGLLPNGVPNLNIRWEETDQLDLATEFALFNNRLYGEIGYYEKNTSGLLLNVPITLQSGSAVFNANVADVSNKGWEFTLGGDIFRSKDFTWSSSFNIATVKNNVDNLYNADSGTDAVSEGNPIGTIFGFNVTRIAQEQQEIDDLNAASPSGIYDDFLTAPGDYIFEDTNGDNVLNDDDRVALGGGGIPDYFGGWNNQIRYKNWSCNINWTYAQGIERIFTTDRTGFGSIDLSKNFSRRVFDTWAQDNTDASLARLGSFSYFRGVSSYDVVDASYIKLRSASISYSLPKDIISKLGLSNVQFTVTGNNLFSITNYPGLDPEDVGVNIPTNSVPSQIALNSSSSLTNDTGINTPNTRTYTFSLNIGL</sequence>
<comment type="subcellular location">
    <subcellularLocation>
        <location evidence="1 7">Cell outer membrane</location>
        <topology evidence="1 7">Multi-pass membrane protein</topology>
    </subcellularLocation>
</comment>
<dbReference type="SUPFAM" id="SSF56935">
    <property type="entry name" value="Porins"/>
    <property type="match status" value="1"/>
</dbReference>
<proteinExistence type="inferred from homology"/>
<dbReference type="SUPFAM" id="SSF49464">
    <property type="entry name" value="Carboxypeptidase regulatory domain-like"/>
    <property type="match status" value="1"/>
</dbReference>
<evidence type="ECO:0000256" key="3">
    <source>
        <dbReference type="ARBA" id="ARBA00022452"/>
    </source>
</evidence>
<dbReference type="InterPro" id="IPR023996">
    <property type="entry name" value="TonB-dep_OMP_SusC/RagA"/>
</dbReference>
<evidence type="ECO:0000256" key="2">
    <source>
        <dbReference type="ARBA" id="ARBA00022448"/>
    </source>
</evidence>
<dbReference type="Proteomes" id="UP000235826">
    <property type="component" value="Chromosome"/>
</dbReference>
<dbReference type="Gene3D" id="2.60.40.1120">
    <property type="entry name" value="Carboxypeptidase-like, regulatory domain"/>
    <property type="match status" value="1"/>
</dbReference>
<dbReference type="NCBIfam" id="TIGR04057">
    <property type="entry name" value="SusC_RagA_signa"/>
    <property type="match status" value="1"/>
</dbReference>
<evidence type="ECO:0000256" key="7">
    <source>
        <dbReference type="PROSITE-ProRule" id="PRU01360"/>
    </source>
</evidence>
<evidence type="ECO:0000313" key="9">
    <source>
        <dbReference type="EMBL" id="AUP78923.1"/>
    </source>
</evidence>
<dbReference type="Gene3D" id="2.40.170.20">
    <property type="entry name" value="TonB-dependent receptor, beta-barrel domain"/>
    <property type="match status" value="1"/>
</dbReference>
<dbReference type="Pfam" id="PF13620">
    <property type="entry name" value="CarboxypepD_reg"/>
    <property type="match status" value="1"/>
</dbReference>
<dbReference type="EMBL" id="CP025791">
    <property type="protein sequence ID" value="AUP78923.1"/>
    <property type="molecule type" value="Genomic_DNA"/>
</dbReference>
<keyword evidence="3 7" id="KW-1134">Transmembrane beta strand</keyword>
<evidence type="ECO:0000256" key="1">
    <source>
        <dbReference type="ARBA" id="ARBA00004571"/>
    </source>
</evidence>
<dbReference type="Pfam" id="PF07715">
    <property type="entry name" value="Plug"/>
    <property type="match status" value="1"/>
</dbReference>
<feature type="domain" description="TonB-dependent receptor plug" evidence="8">
    <location>
        <begin position="232"/>
        <end position="356"/>
    </location>
</feature>
<dbReference type="NCBIfam" id="TIGR04056">
    <property type="entry name" value="OMP_RagA_SusC"/>
    <property type="match status" value="1"/>
</dbReference>
<dbReference type="InterPro" id="IPR039426">
    <property type="entry name" value="TonB-dep_rcpt-like"/>
</dbReference>
<dbReference type="PROSITE" id="PS52016">
    <property type="entry name" value="TONB_DEPENDENT_REC_3"/>
    <property type="match status" value="1"/>
</dbReference>
<keyword evidence="4 7" id="KW-0812">Transmembrane</keyword>
<keyword evidence="5 7" id="KW-0472">Membrane</keyword>
<evidence type="ECO:0000256" key="5">
    <source>
        <dbReference type="ARBA" id="ARBA00023136"/>
    </source>
</evidence>
<comment type="similarity">
    <text evidence="7">Belongs to the TonB-dependent receptor family.</text>
</comment>